<gene>
    <name evidence="1" type="ORF">CMEL01_12327</name>
</gene>
<dbReference type="EMBL" id="MLGG01000005">
    <property type="protein sequence ID" value="KAK1464972.1"/>
    <property type="molecule type" value="Genomic_DNA"/>
</dbReference>
<sequence length="81" mass="8944">MEQTSQDTYYSSGPGSLNKITPRALLNLSSEIVEHIIYALCQSCQSCDHGCEPTVAGRGALENRLSDPITYDALVRQREIQ</sequence>
<dbReference type="AlphaFoldDB" id="A0AAI9UUF7"/>
<dbReference type="Proteomes" id="UP001239795">
    <property type="component" value="Unassembled WGS sequence"/>
</dbReference>
<evidence type="ECO:0000313" key="1">
    <source>
        <dbReference type="EMBL" id="KAK1464972.1"/>
    </source>
</evidence>
<accession>A0AAI9UUF7</accession>
<proteinExistence type="predicted"/>
<comment type="caution">
    <text evidence="1">The sequence shown here is derived from an EMBL/GenBank/DDBJ whole genome shotgun (WGS) entry which is preliminary data.</text>
</comment>
<reference evidence="1 2" key="1">
    <citation type="submission" date="2016-10" db="EMBL/GenBank/DDBJ databases">
        <title>The genome sequence of Colletotrichum fioriniae PJ7.</title>
        <authorList>
            <person name="Baroncelli R."/>
        </authorList>
    </citation>
    <scope>NUCLEOTIDE SEQUENCE [LARGE SCALE GENOMIC DNA]</scope>
    <source>
        <strain evidence="1">Col 31</strain>
    </source>
</reference>
<organism evidence="1 2">
    <name type="scientific">Colletotrichum melonis</name>
    <dbReference type="NCBI Taxonomy" id="1209925"/>
    <lineage>
        <taxon>Eukaryota</taxon>
        <taxon>Fungi</taxon>
        <taxon>Dikarya</taxon>
        <taxon>Ascomycota</taxon>
        <taxon>Pezizomycotina</taxon>
        <taxon>Sordariomycetes</taxon>
        <taxon>Hypocreomycetidae</taxon>
        <taxon>Glomerellales</taxon>
        <taxon>Glomerellaceae</taxon>
        <taxon>Colletotrichum</taxon>
        <taxon>Colletotrichum acutatum species complex</taxon>
    </lineage>
</organism>
<name>A0AAI9UUF7_9PEZI</name>
<protein>
    <submittedName>
        <fullName evidence="1">Uncharacterized protein</fullName>
    </submittedName>
</protein>
<keyword evidence="2" id="KW-1185">Reference proteome</keyword>
<evidence type="ECO:0000313" key="2">
    <source>
        <dbReference type="Proteomes" id="UP001239795"/>
    </source>
</evidence>